<proteinExistence type="predicted"/>
<feature type="region of interest" description="Disordered" evidence="1">
    <location>
        <begin position="80"/>
        <end position="104"/>
    </location>
</feature>
<protein>
    <submittedName>
        <fullName evidence="2">Type III effector</fullName>
    </submittedName>
</protein>
<dbReference type="NCBIfam" id="NF041401">
    <property type="entry name" value="XopAF"/>
    <property type="match status" value="1"/>
</dbReference>
<name>A0ABS8HL01_9XANT</name>
<evidence type="ECO:0000313" key="2">
    <source>
        <dbReference type="EMBL" id="MCC4622748.1"/>
    </source>
</evidence>
<dbReference type="InterPro" id="IPR049923">
    <property type="entry name" value="AvrXv3-like"/>
</dbReference>
<evidence type="ECO:0000256" key="1">
    <source>
        <dbReference type="SAM" id="MobiDB-lite"/>
    </source>
</evidence>
<feature type="compositionally biased region" description="Basic and acidic residues" evidence="1">
    <location>
        <begin position="90"/>
        <end position="104"/>
    </location>
</feature>
<keyword evidence="3" id="KW-1185">Reference proteome</keyword>
<dbReference type="EMBL" id="JAJGQJ010000181">
    <property type="protein sequence ID" value="MCC4622748.1"/>
    <property type="molecule type" value="Genomic_DNA"/>
</dbReference>
<sequence length="293" mass="31362">MGLCTSKPSVAGSPEHYATHTTAADIGSPSSSPNVTAPSSHQPAASNAGAFDGLSGRPPKLSHHRLARLARLASRAGQHTLKQASIADYQSERRHPSNSIKDRSGSLFPWVRVDGVDAGSPYSFEIDSSTTVKVAGFNNLTPNHEGTRHLYSAGTSQVNMPVVTDNMTACIAVACAAERIDPYTGERMPGAKVRVFHLLPFNHEELLPENAIASIRDYIDDVRANGLTMRVAMYGGDRDGDFSVSTAEALGRLFENEGIPVEFNETCANRISDGLLGAVILNDNSTQFIKNPD</sequence>
<gene>
    <name evidence="2" type="ORF">LL965_22960</name>
</gene>
<feature type="compositionally biased region" description="Polar residues" evidence="1">
    <location>
        <begin position="28"/>
        <end position="45"/>
    </location>
</feature>
<evidence type="ECO:0000313" key="3">
    <source>
        <dbReference type="Proteomes" id="UP001199206"/>
    </source>
</evidence>
<feature type="region of interest" description="Disordered" evidence="1">
    <location>
        <begin position="1"/>
        <end position="60"/>
    </location>
</feature>
<dbReference type="Proteomes" id="UP001199206">
    <property type="component" value="Unassembled WGS sequence"/>
</dbReference>
<organism evidence="2 3">
    <name type="scientific">Xanthomonas cassavae CFBP 4642</name>
    <dbReference type="NCBI Taxonomy" id="1219375"/>
    <lineage>
        <taxon>Bacteria</taxon>
        <taxon>Pseudomonadati</taxon>
        <taxon>Pseudomonadota</taxon>
        <taxon>Gammaproteobacteria</taxon>
        <taxon>Lysobacterales</taxon>
        <taxon>Lysobacteraceae</taxon>
        <taxon>Xanthomonas</taxon>
    </lineage>
</organism>
<accession>A0ABS8HL01</accession>
<comment type="caution">
    <text evidence="2">The sequence shown here is derived from an EMBL/GenBank/DDBJ whole genome shotgun (WGS) entry which is preliminary data.</text>
</comment>
<reference evidence="2 3" key="1">
    <citation type="submission" date="2021-10" db="EMBL/GenBank/DDBJ databases">
        <title>Genome sequencing of Xanthomonas strains from NCPPB.</title>
        <authorList>
            <person name="Hussein R."/>
            <person name="Harrison J."/>
            <person name="Studholme D.J."/>
            <person name="Vicente J."/>
            <person name="Grant M."/>
        </authorList>
    </citation>
    <scope>NUCLEOTIDE SEQUENCE [LARGE SCALE GENOMIC DNA]</scope>
    <source>
        <strain evidence="2 3">NCPPB 101</strain>
    </source>
</reference>